<protein>
    <recommendedName>
        <fullName evidence="3">Rhs element Vgr protein</fullName>
    </recommendedName>
</protein>
<dbReference type="RefSeq" id="WP_139090667.1">
    <property type="nucleotide sequence ID" value="NZ_VDGE01000003.1"/>
</dbReference>
<proteinExistence type="predicted"/>
<evidence type="ECO:0008006" key="3">
    <source>
        <dbReference type="Google" id="ProtNLM"/>
    </source>
</evidence>
<dbReference type="Proteomes" id="UP000305681">
    <property type="component" value="Unassembled WGS sequence"/>
</dbReference>
<accession>A0A5C4NRB4</accession>
<reference evidence="1 2" key="1">
    <citation type="submission" date="2019-06" db="EMBL/GenBank/DDBJ databases">
        <title>Genome sequence of Janthinobacterium lividum UCD_MED1.</title>
        <authorList>
            <person name="De Leon M.E."/>
            <person name="Jospin G."/>
        </authorList>
    </citation>
    <scope>NUCLEOTIDE SEQUENCE [LARGE SCALE GENOMIC DNA]</scope>
    <source>
        <strain evidence="1 2">UCD_MED1</strain>
    </source>
</reference>
<gene>
    <name evidence="1" type="ORF">FHI69_11600</name>
</gene>
<organism evidence="1 2">
    <name type="scientific">Janthinobacterium lividum</name>
    <dbReference type="NCBI Taxonomy" id="29581"/>
    <lineage>
        <taxon>Bacteria</taxon>
        <taxon>Pseudomonadati</taxon>
        <taxon>Pseudomonadota</taxon>
        <taxon>Betaproteobacteria</taxon>
        <taxon>Burkholderiales</taxon>
        <taxon>Oxalobacteraceae</taxon>
        <taxon>Janthinobacterium</taxon>
    </lineage>
</organism>
<name>A0A5C4NRB4_9BURK</name>
<dbReference type="AlphaFoldDB" id="A0A5C4NRB4"/>
<evidence type="ECO:0000313" key="1">
    <source>
        <dbReference type="EMBL" id="TNC76993.1"/>
    </source>
</evidence>
<sequence length="356" mass="40360">MARHHIISTTACDVFFKLVAHQKKSLGARFDSMIVTFSANGQPVLGATLRNATSGCELHRLAGQPDECWCCGDDEQLKFVSTANVPLAHADYRLTLSNGETWTGTTDARGRTGRIASKREEQITQAEFLPHANKSPCCAAAPKHATPAIKIVQLDGIKTTDKDVGSSVKQVKVKDKVRPLTKGEMDMAWMLFQDAIDYGKVKVHAEPYLWFGLQPKDVAMTPDGEIYFHPSDYMEDFSKENDSLKHWFMHEMVHVWQYQLGYQIKLRGAIRLGLDYKYTLLPNQKLSSHDMEAQGDLLADYFVLRFLTSTRAMRQQRYKNSGELFKKVLNDFFNDRKSPKNLPGNDIDHEPIFDIP</sequence>
<comment type="caution">
    <text evidence="1">The sequence shown here is derived from an EMBL/GenBank/DDBJ whole genome shotgun (WGS) entry which is preliminary data.</text>
</comment>
<evidence type="ECO:0000313" key="2">
    <source>
        <dbReference type="Proteomes" id="UP000305681"/>
    </source>
</evidence>
<dbReference type="EMBL" id="VDGE01000003">
    <property type="protein sequence ID" value="TNC76993.1"/>
    <property type="molecule type" value="Genomic_DNA"/>
</dbReference>